<dbReference type="GO" id="GO:0003825">
    <property type="term" value="F:alpha,alpha-trehalose-phosphate synthase (UDP-forming) activity"/>
    <property type="evidence" value="ECO:0007669"/>
    <property type="project" value="TreeGrafter"/>
</dbReference>
<organism evidence="2 3">
    <name type="scientific">Haloterrigena gelatinilytica</name>
    <dbReference type="NCBI Taxonomy" id="2741724"/>
    <lineage>
        <taxon>Archaea</taxon>
        <taxon>Methanobacteriati</taxon>
        <taxon>Methanobacteriota</taxon>
        <taxon>Stenosarchaea group</taxon>
        <taxon>Halobacteria</taxon>
        <taxon>Halobacteriales</taxon>
        <taxon>Natrialbaceae</taxon>
        <taxon>Haloterrigena</taxon>
    </lineage>
</organism>
<dbReference type="CDD" id="cd03788">
    <property type="entry name" value="GT20_TPS"/>
    <property type="match status" value="1"/>
</dbReference>
<dbReference type="PANTHER" id="PTHR10788:SF106">
    <property type="entry name" value="BCDNA.GH08860"/>
    <property type="match status" value="1"/>
</dbReference>
<evidence type="ECO:0000256" key="1">
    <source>
        <dbReference type="SAM" id="MobiDB-lite"/>
    </source>
</evidence>
<proteinExistence type="predicted"/>
<accession>A0A8J8KGY1</accession>
<dbReference type="Pfam" id="PF00982">
    <property type="entry name" value="Glyco_transf_20"/>
    <property type="match status" value="1"/>
</dbReference>
<dbReference type="PANTHER" id="PTHR10788">
    <property type="entry name" value="TREHALOSE-6-PHOSPHATE SYNTHASE"/>
    <property type="match status" value="1"/>
</dbReference>
<protein>
    <submittedName>
        <fullName evidence="2">Trehalose-6-phosphate synthase</fullName>
    </submittedName>
</protein>
<dbReference type="OrthoDB" id="79955at2157"/>
<name>A0A8J8KGY1_9EURY</name>
<comment type="caution">
    <text evidence="2">The sequence shown here is derived from an EMBL/GenBank/DDBJ whole genome shotgun (WGS) entry which is preliminary data.</text>
</comment>
<dbReference type="Gene3D" id="3.40.50.2000">
    <property type="entry name" value="Glycogen Phosphorylase B"/>
    <property type="match status" value="2"/>
</dbReference>
<sequence>MRSIDARLPSTHPSNRQLRTDGYGRSTADSRSDGSVCPGSLIVVSNRQPYRHEYDTTSEDSGGDGDRSTGTSSITVDEPTGGLTAGLDPVVQASEGTWIAWGDGEADFDVADDDGCIAVPPDDESYTLQRIDLSEEAVDSYYYGFSNRVLWPLCHGFVDLVENRSNDFEWYRTVNERFADAVAEHAEADSIVWVQDYHFGLAPRMIRESVPRSTTVAQFWHIPWPTPASFQHCPAGRAILQGLLGNDLLGFHVDRYVERFLDCVERYLPGADVDRTQRTVAYDGETTRIVATPMGVDAPTHDGNARAVESDQLSSLFDRYDISRENVIGLGVDRLDYSKGIPERLAAIERLLERNPGWHGEFTFLQTATPSRTDIDAYQRHGDLVRSEVTRINRRFGTDDWEPIVYTEDYLSNEELSGLYRRADLMVVSPLVDGMNLVAQEYVAASVDGDGVLVLSEGTGAHERLGSHALTIDPTDVDGFASQLEAAVTMAPRERQRRMNTLRNRVFDGDLEWWMETQFDWIRRVHADKRRDGGARGSGSDSDPDRGPGSDAGSDTDAGRSTDRVGDSRSESRSNSDGDTNEHPSTA</sequence>
<reference evidence="2" key="1">
    <citation type="submission" date="2020-06" db="EMBL/GenBank/DDBJ databases">
        <title>Haloterrigena sp. nov., an extremely halophilic archaeon isolated from a saline sediment.</title>
        <authorList>
            <person name="Liu B.-B."/>
        </authorList>
    </citation>
    <scope>NUCLEOTIDE SEQUENCE</scope>
    <source>
        <strain evidence="2">SYSU A121-1</strain>
    </source>
</reference>
<dbReference type="InterPro" id="IPR001830">
    <property type="entry name" value="Glyco_trans_20"/>
</dbReference>
<feature type="region of interest" description="Disordered" evidence="1">
    <location>
        <begin position="529"/>
        <end position="587"/>
    </location>
</feature>
<dbReference type="Proteomes" id="UP000728647">
    <property type="component" value="Unassembled WGS sequence"/>
</dbReference>
<dbReference type="GO" id="GO:0005992">
    <property type="term" value="P:trehalose biosynthetic process"/>
    <property type="evidence" value="ECO:0007669"/>
    <property type="project" value="InterPro"/>
</dbReference>
<evidence type="ECO:0000313" key="2">
    <source>
        <dbReference type="EMBL" id="NUB93913.1"/>
    </source>
</evidence>
<dbReference type="RefSeq" id="WP_174703550.1">
    <property type="nucleotide sequence ID" value="NZ_JABURA010000004.1"/>
</dbReference>
<evidence type="ECO:0000313" key="3">
    <source>
        <dbReference type="Proteomes" id="UP000728647"/>
    </source>
</evidence>
<feature type="compositionally biased region" description="Basic and acidic residues" evidence="1">
    <location>
        <begin position="557"/>
        <end position="587"/>
    </location>
</feature>
<dbReference type="EMBL" id="JABURA010000004">
    <property type="protein sequence ID" value="NUB93913.1"/>
    <property type="molecule type" value="Genomic_DNA"/>
</dbReference>
<feature type="region of interest" description="Disordered" evidence="1">
    <location>
        <begin position="1"/>
        <end position="87"/>
    </location>
</feature>
<dbReference type="AlphaFoldDB" id="A0A8J8KGY1"/>
<dbReference type="SUPFAM" id="SSF53756">
    <property type="entry name" value="UDP-Glycosyltransferase/glycogen phosphorylase"/>
    <property type="match status" value="1"/>
</dbReference>
<gene>
    <name evidence="2" type="ORF">HT576_23345</name>
</gene>